<feature type="compositionally biased region" description="Polar residues" evidence="1">
    <location>
        <begin position="699"/>
        <end position="709"/>
    </location>
</feature>
<dbReference type="InterPro" id="IPR026500">
    <property type="entry name" value="Dendrin"/>
</dbReference>
<dbReference type="AlphaFoldDB" id="A0A3N0Y9S2"/>
<feature type="compositionally biased region" description="Polar residues" evidence="1">
    <location>
        <begin position="251"/>
        <end position="269"/>
    </location>
</feature>
<dbReference type="EMBL" id="RJVU01049641">
    <property type="protein sequence ID" value="ROL42438.1"/>
    <property type="molecule type" value="Genomic_DNA"/>
</dbReference>
<sequence>MTLVFLDRYQSNPSTAAYLQLPSKYNSSTGDPKTWVTSGTRTSQDIHEISTTISPSQSKLSHRELTDYIGKVRREKQRSNKGRYKERDVYEQREGWENTWPINCRGKRENCGTNSQYANCYHHTLSTNTSGFEVGEWRSFKCASGIEKVLGCAETNEKFQPTILTSDKTEREREQWRKWSTWNSRNTESDFPIVSFRQPPSYTAPPAYSSPKHGDKLAGIPKVTAEESMDQIFESRKVNFTDSTEIRCNPSANNGHYLQKHNQTQNSESYRSDLMDGQHCPEALNTASVMQYTTIRTKPSSPQEQLQYRVFSEMTYPDISRIKQTKLPRRKGGETVFCLVSRRGEVSGLSSSPEEPLKCHVLPLLTNSKPKDVTITPEQTDSPQCIGDSRENQDEAVRQLHGSFMLGEYGNTPLEHTGGDQRSSSIQDFGNVTKPNQCYVQKNDSQSSCLTMQTNGNVKPCREIIEKFPLWKEPKYQHHLTGPRNEQSQGINDESNVTNTKDTAKSTEDQQKSLVVIDATCVVVKVELVLLPEKEHVQYVCLTEESPLSSTREGIEQHSSIISSQETPENNTLDKGEERILGIPHEYPRTGLQTYESISQELVSSCGSNIMDPIKEFEESPSAAENVEVLENELMLGHPWSGTTLENNEGLEETFSIMRVGNQSTENEPEATLEDFVALTNAHSTSEVSGDQTEKTPVEINQNTNQENGPTLDDSVVEHKTPKDNENYQKDTLPKDSSIEEHLSDEIDDRQELVLDCSKPLLNKSAIKEIQHGVHKFVLPSIVGFSTLRRSSSLPHLSFTSSSNSLDGSHIENEPLLLPLSTNTKGTQYSSLTSLFSTPVPVTFENSSLSKTADVLLCTSSAPEQKQKIQQAKSLWDAVSRIRKHTAPDSETEEEEVLEFGEQTEGVDTEFLYQRLNTEQEQELEDDTSEKSTKTK</sequence>
<dbReference type="Proteomes" id="UP000281406">
    <property type="component" value="Unassembled WGS sequence"/>
</dbReference>
<feature type="compositionally biased region" description="Acidic residues" evidence="1">
    <location>
        <begin position="890"/>
        <end position="899"/>
    </location>
</feature>
<proteinExistence type="predicted"/>
<organism evidence="2 3">
    <name type="scientific">Anabarilius grahami</name>
    <name type="common">Kanglang fish</name>
    <name type="synonym">Barilius grahami</name>
    <dbReference type="NCBI Taxonomy" id="495550"/>
    <lineage>
        <taxon>Eukaryota</taxon>
        <taxon>Metazoa</taxon>
        <taxon>Chordata</taxon>
        <taxon>Craniata</taxon>
        <taxon>Vertebrata</taxon>
        <taxon>Euteleostomi</taxon>
        <taxon>Actinopterygii</taxon>
        <taxon>Neopterygii</taxon>
        <taxon>Teleostei</taxon>
        <taxon>Ostariophysi</taxon>
        <taxon>Cypriniformes</taxon>
        <taxon>Xenocyprididae</taxon>
        <taxon>Xenocypridinae</taxon>
        <taxon>Xenocypridinae incertae sedis</taxon>
        <taxon>Anabarilius</taxon>
    </lineage>
</organism>
<evidence type="ECO:0000313" key="2">
    <source>
        <dbReference type="EMBL" id="ROL42438.1"/>
    </source>
</evidence>
<keyword evidence="3" id="KW-1185">Reference proteome</keyword>
<evidence type="ECO:0000313" key="3">
    <source>
        <dbReference type="Proteomes" id="UP000281406"/>
    </source>
</evidence>
<reference evidence="2 3" key="1">
    <citation type="submission" date="2018-10" db="EMBL/GenBank/DDBJ databases">
        <title>Genome assembly for a Yunnan-Guizhou Plateau 3E fish, Anabarilius grahami (Regan), and its evolutionary and genetic applications.</title>
        <authorList>
            <person name="Jiang W."/>
        </authorList>
    </citation>
    <scope>NUCLEOTIDE SEQUENCE [LARGE SCALE GENOMIC DNA]</scope>
    <source>
        <strain evidence="2">AG-KIZ</strain>
        <tissue evidence="2">Muscle</tissue>
    </source>
</reference>
<dbReference type="OrthoDB" id="9900378at2759"/>
<dbReference type="PANTHER" id="PTHR16757:SF1">
    <property type="entry name" value="DENDRIN"/>
    <property type="match status" value="1"/>
</dbReference>
<feature type="compositionally biased region" description="Basic and acidic residues" evidence="1">
    <location>
        <begin position="716"/>
        <end position="737"/>
    </location>
</feature>
<name>A0A3N0Y9S2_ANAGA</name>
<feature type="region of interest" description="Disordered" evidence="1">
    <location>
        <begin position="885"/>
        <end position="904"/>
    </location>
</feature>
<protein>
    <submittedName>
        <fullName evidence="2">Uncharacterized protein</fullName>
    </submittedName>
</protein>
<gene>
    <name evidence="2" type="ORF">DPX16_8128</name>
</gene>
<feature type="region of interest" description="Disordered" evidence="1">
    <location>
        <begin position="478"/>
        <end position="509"/>
    </location>
</feature>
<feature type="region of interest" description="Disordered" evidence="1">
    <location>
        <begin position="683"/>
        <end position="737"/>
    </location>
</feature>
<feature type="compositionally biased region" description="Polar residues" evidence="1">
    <location>
        <begin position="484"/>
        <end position="501"/>
    </location>
</feature>
<dbReference type="PANTHER" id="PTHR16757">
    <property type="entry name" value="DENDRIN"/>
    <property type="match status" value="1"/>
</dbReference>
<feature type="region of interest" description="Disordered" evidence="1">
    <location>
        <begin position="251"/>
        <end position="275"/>
    </location>
</feature>
<comment type="caution">
    <text evidence="2">The sequence shown here is derived from an EMBL/GenBank/DDBJ whole genome shotgun (WGS) entry which is preliminary data.</text>
</comment>
<evidence type="ECO:0000256" key="1">
    <source>
        <dbReference type="SAM" id="MobiDB-lite"/>
    </source>
</evidence>
<accession>A0A3N0Y9S2</accession>
<feature type="region of interest" description="Disordered" evidence="1">
    <location>
        <begin position="914"/>
        <end position="936"/>
    </location>
</feature>